<dbReference type="SUPFAM" id="SSF54427">
    <property type="entry name" value="NTF2-like"/>
    <property type="match status" value="1"/>
</dbReference>
<keyword evidence="3" id="KW-1185">Reference proteome</keyword>
<sequence>MQADLVITHIDPLAEINFVDGIEYTISSGNLIKTDTLLSDSPEMLAQKQLNAYNARDIEAFLEPYAEDVKVYEFPNKLTMEGKEAMRKAYSGMFEKVTNLHCELVNRIVQGNTVIDQESVTGFGEDKFEAIAVYKVKDGKIAEVYFLR</sequence>
<dbReference type="AlphaFoldDB" id="A0A937F590"/>
<accession>A0A937F590</accession>
<organism evidence="2 3">
    <name type="scientific">Fulvivirga sediminis</name>
    <dbReference type="NCBI Taxonomy" id="2803949"/>
    <lineage>
        <taxon>Bacteria</taxon>
        <taxon>Pseudomonadati</taxon>
        <taxon>Bacteroidota</taxon>
        <taxon>Cytophagia</taxon>
        <taxon>Cytophagales</taxon>
        <taxon>Fulvivirgaceae</taxon>
        <taxon>Fulvivirga</taxon>
    </lineage>
</organism>
<dbReference type="EMBL" id="JAESIY010000002">
    <property type="protein sequence ID" value="MBL3655162.1"/>
    <property type="molecule type" value="Genomic_DNA"/>
</dbReference>
<reference evidence="2" key="1">
    <citation type="submission" date="2021-01" db="EMBL/GenBank/DDBJ databases">
        <title>Fulvivirga kasyanovii gen. nov., sp nov., a novel member of the phylum Bacteroidetes isolated from seawater in a mussel farm.</title>
        <authorList>
            <person name="Zhao L.-H."/>
            <person name="Wang Z.-J."/>
        </authorList>
    </citation>
    <scope>NUCLEOTIDE SEQUENCE</scope>
    <source>
        <strain evidence="2">2943</strain>
    </source>
</reference>
<evidence type="ECO:0000259" key="1">
    <source>
        <dbReference type="Pfam" id="PF12680"/>
    </source>
</evidence>
<name>A0A937F590_9BACT</name>
<feature type="domain" description="SnoaL-like" evidence="1">
    <location>
        <begin position="47"/>
        <end position="144"/>
    </location>
</feature>
<dbReference type="Pfam" id="PF12680">
    <property type="entry name" value="SnoaL_2"/>
    <property type="match status" value="1"/>
</dbReference>
<evidence type="ECO:0000313" key="3">
    <source>
        <dbReference type="Proteomes" id="UP000659388"/>
    </source>
</evidence>
<dbReference type="Gene3D" id="3.10.450.50">
    <property type="match status" value="1"/>
</dbReference>
<comment type="caution">
    <text evidence="2">The sequence shown here is derived from an EMBL/GenBank/DDBJ whole genome shotgun (WGS) entry which is preliminary data.</text>
</comment>
<protein>
    <submittedName>
        <fullName evidence="2">Nuclear transport factor 2 family protein</fullName>
    </submittedName>
</protein>
<proteinExistence type="predicted"/>
<dbReference type="InterPro" id="IPR037401">
    <property type="entry name" value="SnoaL-like"/>
</dbReference>
<evidence type="ECO:0000313" key="2">
    <source>
        <dbReference type="EMBL" id="MBL3655162.1"/>
    </source>
</evidence>
<dbReference type="InterPro" id="IPR032710">
    <property type="entry name" value="NTF2-like_dom_sf"/>
</dbReference>
<dbReference type="Proteomes" id="UP000659388">
    <property type="component" value="Unassembled WGS sequence"/>
</dbReference>
<gene>
    <name evidence="2" type="ORF">JL102_03415</name>
</gene>